<dbReference type="InterPro" id="IPR004358">
    <property type="entry name" value="Sig_transdc_His_kin-like_C"/>
</dbReference>
<keyword evidence="10 11" id="KW-0472">Membrane</keyword>
<dbReference type="InterPro" id="IPR036890">
    <property type="entry name" value="HATPase_C_sf"/>
</dbReference>
<evidence type="ECO:0000256" key="9">
    <source>
        <dbReference type="ARBA" id="ARBA00023012"/>
    </source>
</evidence>
<comment type="caution">
    <text evidence="14">The sequence shown here is derived from an EMBL/GenBank/DDBJ whole genome shotgun (WGS) entry which is preliminary data.</text>
</comment>
<evidence type="ECO:0000256" key="2">
    <source>
        <dbReference type="ARBA" id="ARBA00004370"/>
    </source>
</evidence>
<dbReference type="InterPro" id="IPR005467">
    <property type="entry name" value="His_kinase_dom"/>
</dbReference>
<gene>
    <name evidence="14" type="ORF">LCGC14_0309930</name>
</gene>
<keyword evidence="4" id="KW-0597">Phosphoprotein</keyword>
<dbReference type="AlphaFoldDB" id="A0A0F9WU10"/>
<dbReference type="Pfam" id="PF02518">
    <property type="entry name" value="HATPase_c"/>
    <property type="match status" value="1"/>
</dbReference>
<dbReference type="PROSITE" id="PS50109">
    <property type="entry name" value="HIS_KIN"/>
    <property type="match status" value="1"/>
</dbReference>
<feature type="domain" description="Histidine kinase" evidence="12">
    <location>
        <begin position="234"/>
        <end position="436"/>
    </location>
</feature>
<evidence type="ECO:0000256" key="3">
    <source>
        <dbReference type="ARBA" id="ARBA00012438"/>
    </source>
</evidence>
<accession>A0A0F9WU10</accession>
<sequence length="439" mass="49417">MRSIGQQLGAGLIAILLITVVLVGQGSVWLFDRALRIYLQDVLQRETDSLLAALTPGTAGLYLDYNRIDPDYQRPFSGRYFVVDGHERWRSRSLWDQRLPLNVQGLQNTLIDGPRGQQLLVLNGRYVKLGEPVRISVAIDYQPLLTSLERAKWWIWGLGGLSILLSVLLQQWLLKRSLQPLRMARQELAEWRSGQRLDLNEVVPEELQPLVAEINHLGRQIEQTLKRSRSGLGDLGHALKTPLAVLDSNLQQQLEHIDPLRLATMQAQVASMQQQLERALQRARLAPERQAGDRFDPQRDLQWLIASLQSVHGGGCNLECLGDAASEWPFEREDMLELLGNLLDNACKWSAGNVLLSWEQTATGMLVKVEDDGPGIVPENREAVLRRGSRLDESVNGHGLGLAIVSDMVEVYEGRISLSQSHLGGLQIEVFLPRQRKRF</sequence>
<dbReference type="SUPFAM" id="SSF47384">
    <property type="entry name" value="Homodimeric domain of signal transducing histidine kinase"/>
    <property type="match status" value="1"/>
</dbReference>
<dbReference type="GO" id="GO:0005886">
    <property type="term" value="C:plasma membrane"/>
    <property type="evidence" value="ECO:0007669"/>
    <property type="project" value="TreeGrafter"/>
</dbReference>
<protein>
    <recommendedName>
        <fullName evidence="3">histidine kinase</fullName>
        <ecNumber evidence="3">2.7.13.3</ecNumber>
    </recommendedName>
</protein>
<dbReference type="InterPro" id="IPR003660">
    <property type="entry name" value="HAMP_dom"/>
</dbReference>
<evidence type="ECO:0000256" key="8">
    <source>
        <dbReference type="ARBA" id="ARBA00022989"/>
    </source>
</evidence>
<dbReference type="EMBL" id="LAZR01000202">
    <property type="protein sequence ID" value="KKN82333.1"/>
    <property type="molecule type" value="Genomic_DNA"/>
</dbReference>
<dbReference type="InterPro" id="IPR003594">
    <property type="entry name" value="HATPase_dom"/>
</dbReference>
<evidence type="ECO:0000256" key="5">
    <source>
        <dbReference type="ARBA" id="ARBA00022679"/>
    </source>
</evidence>
<evidence type="ECO:0000256" key="10">
    <source>
        <dbReference type="ARBA" id="ARBA00023136"/>
    </source>
</evidence>
<comment type="subcellular location">
    <subcellularLocation>
        <location evidence="2">Membrane</location>
    </subcellularLocation>
</comment>
<dbReference type="GO" id="GO:0000155">
    <property type="term" value="F:phosphorelay sensor kinase activity"/>
    <property type="evidence" value="ECO:0007669"/>
    <property type="project" value="InterPro"/>
</dbReference>
<dbReference type="Gene3D" id="3.30.565.10">
    <property type="entry name" value="Histidine kinase-like ATPase, C-terminal domain"/>
    <property type="match status" value="1"/>
</dbReference>
<keyword evidence="8 11" id="KW-1133">Transmembrane helix</keyword>
<evidence type="ECO:0000259" key="12">
    <source>
        <dbReference type="PROSITE" id="PS50109"/>
    </source>
</evidence>
<feature type="domain" description="HAMP" evidence="13">
    <location>
        <begin position="175"/>
        <end position="226"/>
    </location>
</feature>
<dbReference type="PROSITE" id="PS50885">
    <property type="entry name" value="HAMP"/>
    <property type="match status" value="1"/>
</dbReference>
<keyword evidence="6 11" id="KW-0812">Transmembrane</keyword>
<dbReference type="SMART" id="SM00387">
    <property type="entry name" value="HATPase_c"/>
    <property type="match status" value="1"/>
</dbReference>
<dbReference type="PANTHER" id="PTHR45436:SF5">
    <property type="entry name" value="SENSOR HISTIDINE KINASE TRCS"/>
    <property type="match status" value="1"/>
</dbReference>
<reference evidence="14" key="1">
    <citation type="journal article" date="2015" name="Nature">
        <title>Complex archaea that bridge the gap between prokaryotes and eukaryotes.</title>
        <authorList>
            <person name="Spang A."/>
            <person name="Saw J.H."/>
            <person name="Jorgensen S.L."/>
            <person name="Zaremba-Niedzwiedzka K."/>
            <person name="Martijn J."/>
            <person name="Lind A.E."/>
            <person name="van Eijk R."/>
            <person name="Schleper C."/>
            <person name="Guy L."/>
            <person name="Ettema T.J."/>
        </authorList>
    </citation>
    <scope>NUCLEOTIDE SEQUENCE</scope>
</reference>
<evidence type="ECO:0000313" key="14">
    <source>
        <dbReference type="EMBL" id="KKN82333.1"/>
    </source>
</evidence>
<keyword evidence="7" id="KW-0418">Kinase</keyword>
<dbReference type="PANTHER" id="PTHR45436">
    <property type="entry name" value="SENSOR HISTIDINE KINASE YKOH"/>
    <property type="match status" value="1"/>
</dbReference>
<dbReference type="InterPro" id="IPR036097">
    <property type="entry name" value="HisK_dim/P_sf"/>
</dbReference>
<dbReference type="EC" id="2.7.13.3" evidence="3"/>
<evidence type="ECO:0000256" key="1">
    <source>
        <dbReference type="ARBA" id="ARBA00000085"/>
    </source>
</evidence>
<keyword evidence="5" id="KW-0808">Transferase</keyword>
<evidence type="ECO:0000256" key="11">
    <source>
        <dbReference type="SAM" id="Phobius"/>
    </source>
</evidence>
<name>A0A0F9WU10_9ZZZZ</name>
<evidence type="ECO:0000256" key="7">
    <source>
        <dbReference type="ARBA" id="ARBA00022777"/>
    </source>
</evidence>
<evidence type="ECO:0000259" key="13">
    <source>
        <dbReference type="PROSITE" id="PS50885"/>
    </source>
</evidence>
<organism evidence="14">
    <name type="scientific">marine sediment metagenome</name>
    <dbReference type="NCBI Taxonomy" id="412755"/>
    <lineage>
        <taxon>unclassified sequences</taxon>
        <taxon>metagenomes</taxon>
        <taxon>ecological metagenomes</taxon>
    </lineage>
</organism>
<comment type="catalytic activity">
    <reaction evidence="1">
        <text>ATP + protein L-histidine = ADP + protein N-phospho-L-histidine.</text>
        <dbReference type="EC" id="2.7.13.3"/>
    </reaction>
</comment>
<dbReference type="SUPFAM" id="SSF55874">
    <property type="entry name" value="ATPase domain of HSP90 chaperone/DNA topoisomerase II/histidine kinase"/>
    <property type="match status" value="1"/>
</dbReference>
<dbReference type="PRINTS" id="PR00344">
    <property type="entry name" value="BCTRLSENSOR"/>
</dbReference>
<dbReference type="InterPro" id="IPR050428">
    <property type="entry name" value="TCS_sensor_his_kinase"/>
</dbReference>
<proteinExistence type="predicted"/>
<evidence type="ECO:0000256" key="4">
    <source>
        <dbReference type="ARBA" id="ARBA00022553"/>
    </source>
</evidence>
<feature type="transmembrane region" description="Helical" evidence="11">
    <location>
        <begin position="12"/>
        <end position="31"/>
    </location>
</feature>
<evidence type="ECO:0000256" key="6">
    <source>
        <dbReference type="ARBA" id="ARBA00022692"/>
    </source>
</evidence>
<keyword evidence="9" id="KW-0902">Two-component regulatory system</keyword>